<sequence length="143" mass="15398">MSFAHLGSTLSVSGDAVLSGLLSVSDRSSLASSLSVGGPTELESQLTVHHNASILGSLSLSSAVYLDKSVPLLWDPSNATDARIVFEYNNTPQLTIKVYNSTFAEMKDVFKLTPYGGAFLEYWDLPRYYTLSGKGCQSTVHLS</sequence>
<gene>
    <name evidence="1" type="ORF">Vbra_4928</name>
</gene>
<dbReference type="Proteomes" id="UP000041254">
    <property type="component" value="Unassembled WGS sequence"/>
</dbReference>
<organism evidence="1 2">
    <name type="scientific">Vitrella brassicaformis (strain CCMP3155)</name>
    <dbReference type="NCBI Taxonomy" id="1169540"/>
    <lineage>
        <taxon>Eukaryota</taxon>
        <taxon>Sar</taxon>
        <taxon>Alveolata</taxon>
        <taxon>Colpodellida</taxon>
        <taxon>Vitrellaceae</taxon>
        <taxon>Vitrella</taxon>
    </lineage>
</organism>
<dbReference type="EMBL" id="CDMY01000204">
    <property type="protein sequence ID" value="CEL94085.1"/>
    <property type="molecule type" value="Genomic_DNA"/>
</dbReference>
<protein>
    <submittedName>
        <fullName evidence="1">Uncharacterized protein</fullName>
    </submittedName>
</protein>
<evidence type="ECO:0000313" key="1">
    <source>
        <dbReference type="EMBL" id="CEL94085.1"/>
    </source>
</evidence>
<keyword evidence="2" id="KW-1185">Reference proteome</keyword>
<dbReference type="InParanoid" id="A0A0G4EDR6"/>
<name>A0A0G4EDR6_VITBC</name>
<proteinExistence type="predicted"/>
<reference evidence="1 2" key="1">
    <citation type="submission" date="2014-11" db="EMBL/GenBank/DDBJ databases">
        <authorList>
            <person name="Zhu J."/>
            <person name="Qi W."/>
            <person name="Song R."/>
        </authorList>
    </citation>
    <scope>NUCLEOTIDE SEQUENCE [LARGE SCALE GENOMIC DNA]</scope>
</reference>
<accession>A0A0G4EDR6</accession>
<evidence type="ECO:0000313" key="2">
    <source>
        <dbReference type="Proteomes" id="UP000041254"/>
    </source>
</evidence>
<dbReference type="VEuPathDB" id="CryptoDB:Vbra_4928"/>
<dbReference type="AlphaFoldDB" id="A0A0G4EDR6"/>